<dbReference type="SUPFAM" id="SSF52833">
    <property type="entry name" value="Thioredoxin-like"/>
    <property type="match status" value="1"/>
</dbReference>
<dbReference type="RefSeq" id="WP_101321074.1">
    <property type="nucleotide sequence ID" value="NZ_CAWNSS010000089.1"/>
</dbReference>
<dbReference type="InterPro" id="IPR036249">
    <property type="entry name" value="Thioredoxin-like_sf"/>
</dbReference>
<comment type="caution">
    <text evidence="1">The sequence shown here is derived from an EMBL/GenBank/DDBJ whole genome shotgun (WGS) entry which is preliminary data.</text>
</comment>
<evidence type="ECO:0000313" key="2">
    <source>
        <dbReference type="Proteomes" id="UP000233526"/>
    </source>
</evidence>
<name>A0A2N3IMB1_AERSO</name>
<organism evidence="1 2">
    <name type="scientific">Aeromonas sobria</name>
    <dbReference type="NCBI Taxonomy" id="646"/>
    <lineage>
        <taxon>Bacteria</taxon>
        <taxon>Pseudomonadati</taxon>
        <taxon>Pseudomonadota</taxon>
        <taxon>Gammaproteobacteria</taxon>
        <taxon>Aeromonadales</taxon>
        <taxon>Aeromonadaceae</taxon>
        <taxon>Aeromonas</taxon>
    </lineage>
</organism>
<accession>A0A2N3IMB1</accession>
<proteinExistence type="predicted"/>
<dbReference type="EMBL" id="LJZX01000089">
    <property type="protein sequence ID" value="PKQ71568.1"/>
    <property type="molecule type" value="Genomic_DNA"/>
</dbReference>
<keyword evidence="1" id="KW-0413">Isomerase</keyword>
<dbReference type="Gene3D" id="3.40.30.10">
    <property type="entry name" value="Glutaredoxin"/>
    <property type="match status" value="1"/>
</dbReference>
<sequence length="214" mass="23584">MTMNTQQTTLHYVYDPLCGWCYGAAPLLQAAATIDGLKIELYAGGLWLGSRRQPMGEALRDYVRPHDQRIEALTGQHFGERYFNELLLREGCLLDSEPPIRGVLAVMALGGDGLAMLHRIQQSHYRDGIWIGEPAFLATLAAEQGIAAEAFQQAYLQAPLLQHLADSQGWMKQLGGQGYPTLGLLHNGRMTSVRVADFLGDPDGLRAHLLALMK</sequence>
<reference evidence="1 2" key="1">
    <citation type="journal article" date="2017" name="Front. Microbiol.">
        <title>Strong Genomic and Phenotypic Heterogeneity in the Aeromonas sobria Species Complex.</title>
        <authorList>
            <person name="Gauthier J."/>
            <person name="Vincent A.T."/>
            <person name="Charette S.J."/>
            <person name="Derome N."/>
        </authorList>
    </citation>
    <scope>NUCLEOTIDE SEQUENCE [LARGE SCALE GENOMIC DNA]</scope>
    <source>
        <strain evidence="1 2">JF2635</strain>
    </source>
</reference>
<dbReference type="GO" id="GO:0016853">
    <property type="term" value="F:isomerase activity"/>
    <property type="evidence" value="ECO:0007669"/>
    <property type="project" value="UniProtKB-KW"/>
</dbReference>
<gene>
    <name evidence="1" type="ORF">AOX56_08045</name>
</gene>
<dbReference type="Proteomes" id="UP000233526">
    <property type="component" value="Unassembled WGS sequence"/>
</dbReference>
<evidence type="ECO:0000313" key="1">
    <source>
        <dbReference type="EMBL" id="PKQ71568.1"/>
    </source>
</evidence>
<dbReference type="CDD" id="cd03025">
    <property type="entry name" value="DsbA_FrnE_like"/>
    <property type="match status" value="1"/>
</dbReference>
<protein>
    <submittedName>
        <fullName evidence="1">Protein-disulfide isomerase</fullName>
    </submittedName>
</protein>
<dbReference type="AlphaFoldDB" id="A0A2N3IMB1"/>